<accession>A0AA38HKA0</accession>
<keyword evidence="1" id="KW-0547">Nucleotide-binding</keyword>
<evidence type="ECO:0000256" key="3">
    <source>
        <dbReference type="ARBA" id="ARBA00023125"/>
    </source>
</evidence>
<keyword evidence="6" id="KW-1185">Reference proteome</keyword>
<name>A0AA38HKA0_9CUCU</name>
<keyword evidence="3" id="KW-0238">DNA-binding</keyword>
<keyword evidence="2" id="KW-0067">ATP-binding</keyword>
<evidence type="ECO:0000256" key="2">
    <source>
        <dbReference type="ARBA" id="ARBA00022840"/>
    </source>
</evidence>
<dbReference type="GO" id="GO:0140664">
    <property type="term" value="F:ATP-dependent DNA damage sensor activity"/>
    <property type="evidence" value="ECO:0007669"/>
    <property type="project" value="InterPro"/>
</dbReference>
<dbReference type="GO" id="GO:0032301">
    <property type="term" value="C:MutSalpha complex"/>
    <property type="evidence" value="ECO:0007669"/>
    <property type="project" value="TreeGrafter"/>
</dbReference>
<dbReference type="Pfam" id="PF00488">
    <property type="entry name" value="MutS_V"/>
    <property type="match status" value="1"/>
</dbReference>
<feature type="domain" description="DNA mismatch repair proteins mutS family" evidence="4">
    <location>
        <begin position="18"/>
        <end position="34"/>
    </location>
</feature>
<dbReference type="AlphaFoldDB" id="A0AA38HKA0"/>
<sequence>MAELLETASILKSATENSLLIIDELGRGTSTYDGFGLAWAISEYILKDLNSFCLFATHFHELTAISNDYPRASNFHVTALTTDNKLTLLYRVKP</sequence>
<dbReference type="InterPro" id="IPR045076">
    <property type="entry name" value="MutS"/>
</dbReference>
<dbReference type="GO" id="GO:0006298">
    <property type="term" value="P:mismatch repair"/>
    <property type="evidence" value="ECO:0007669"/>
    <property type="project" value="InterPro"/>
</dbReference>
<proteinExistence type="predicted"/>
<dbReference type="GO" id="GO:0006312">
    <property type="term" value="P:mitotic recombination"/>
    <property type="evidence" value="ECO:0007669"/>
    <property type="project" value="TreeGrafter"/>
</dbReference>
<evidence type="ECO:0000256" key="1">
    <source>
        <dbReference type="ARBA" id="ARBA00022741"/>
    </source>
</evidence>
<dbReference type="InterPro" id="IPR027417">
    <property type="entry name" value="P-loop_NTPase"/>
</dbReference>
<evidence type="ECO:0000313" key="5">
    <source>
        <dbReference type="EMBL" id="KAJ3621778.1"/>
    </source>
</evidence>
<protein>
    <recommendedName>
        <fullName evidence="4">DNA mismatch repair proteins mutS family domain-containing protein</fullName>
    </recommendedName>
</protein>
<dbReference type="Proteomes" id="UP001168821">
    <property type="component" value="Unassembled WGS sequence"/>
</dbReference>
<dbReference type="PANTHER" id="PTHR11361">
    <property type="entry name" value="DNA MISMATCH REPAIR PROTEIN MUTS FAMILY MEMBER"/>
    <property type="match status" value="1"/>
</dbReference>
<feature type="non-terminal residue" evidence="5">
    <location>
        <position position="1"/>
    </location>
</feature>
<dbReference type="GO" id="GO:0005524">
    <property type="term" value="F:ATP binding"/>
    <property type="evidence" value="ECO:0007669"/>
    <property type="project" value="UniProtKB-KW"/>
</dbReference>
<dbReference type="SMART" id="SM00534">
    <property type="entry name" value="MUTSac"/>
    <property type="match status" value="1"/>
</dbReference>
<dbReference type="PANTHER" id="PTHR11361:SF35">
    <property type="entry name" value="DNA MISMATCH REPAIR PROTEIN MSH2"/>
    <property type="match status" value="1"/>
</dbReference>
<dbReference type="GO" id="GO:0030983">
    <property type="term" value="F:mismatched DNA binding"/>
    <property type="evidence" value="ECO:0007669"/>
    <property type="project" value="InterPro"/>
</dbReference>
<comment type="caution">
    <text evidence="5">The sequence shown here is derived from an EMBL/GenBank/DDBJ whole genome shotgun (WGS) entry which is preliminary data.</text>
</comment>
<dbReference type="InterPro" id="IPR000432">
    <property type="entry name" value="DNA_mismatch_repair_MutS_C"/>
</dbReference>
<reference evidence="5" key="1">
    <citation type="journal article" date="2023" name="G3 (Bethesda)">
        <title>Whole genome assemblies of Zophobas morio and Tenebrio molitor.</title>
        <authorList>
            <person name="Kaur S."/>
            <person name="Stinson S.A."/>
            <person name="diCenzo G.C."/>
        </authorList>
    </citation>
    <scope>NUCLEOTIDE SEQUENCE</scope>
    <source>
        <strain evidence="5">QUZm001</strain>
    </source>
</reference>
<dbReference type="SUPFAM" id="SSF52540">
    <property type="entry name" value="P-loop containing nucleoside triphosphate hydrolases"/>
    <property type="match status" value="1"/>
</dbReference>
<evidence type="ECO:0000259" key="4">
    <source>
        <dbReference type="PROSITE" id="PS00486"/>
    </source>
</evidence>
<dbReference type="PROSITE" id="PS00486">
    <property type="entry name" value="DNA_MISMATCH_REPAIR_2"/>
    <property type="match status" value="1"/>
</dbReference>
<evidence type="ECO:0000313" key="6">
    <source>
        <dbReference type="Proteomes" id="UP001168821"/>
    </source>
</evidence>
<gene>
    <name evidence="5" type="ORF">Zmor_004517</name>
</gene>
<dbReference type="Gene3D" id="3.40.50.300">
    <property type="entry name" value="P-loop containing nucleotide triphosphate hydrolases"/>
    <property type="match status" value="1"/>
</dbReference>
<organism evidence="5 6">
    <name type="scientific">Zophobas morio</name>
    <dbReference type="NCBI Taxonomy" id="2755281"/>
    <lineage>
        <taxon>Eukaryota</taxon>
        <taxon>Metazoa</taxon>
        <taxon>Ecdysozoa</taxon>
        <taxon>Arthropoda</taxon>
        <taxon>Hexapoda</taxon>
        <taxon>Insecta</taxon>
        <taxon>Pterygota</taxon>
        <taxon>Neoptera</taxon>
        <taxon>Endopterygota</taxon>
        <taxon>Coleoptera</taxon>
        <taxon>Polyphaga</taxon>
        <taxon>Cucujiformia</taxon>
        <taxon>Tenebrionidae</taxon>
        <taxon>Zophobas</taxon>
    </lineage>
</organism>
<dbReference type="EMBL" id="JALNTZ010001952">
    <property type="protein sequence ID" value="KAJ3621778.1"/>
    <property type="molecule type" value="Genomic_DNA"/>
</dbReference>